<keyword evidence="3" id="KW-1185">Reference proteome</keyword>
<proteinExistence type="predicted"/>
<evidence type="ECO:0000313" key="3">
    <source>
        <dbReference type="Proteomes" id="UP000604046"/>
    </source>
</evidence>
<comment type="caution">
    <text evidence="2">The sequence shown here is derived from an EMBL/GenBank/DDBJ whole genome shotgun (WGS) entry which is preliminary data.</text>
</comment>
<dbReference type="EMBL" id="CAJNDS010002102">
    <property type="protein sequence ID" value="CAE7327640.1"/>
    <property type="molecule type" value="Genomic_DNA"/>
</dbReference>
<dbReference type="Proteomes" id="UP000604046">
    <property type="component" value="Unassembled WGS sequence"/>
</dbReference>
<organism evidence="2 3">
    <name type="scientific">Symbiodinium natans</name>
    <dbReference type="NCBI Taxonomy" id="878477"/>
    <lineage>
        <taxon>Eukaryota</taxon>
        <taxon>Sar</taxon>
        <taxon>Alveolata</taxon>
        <taxon>Dinophyceae</taxon>
        <taxon>Suessiales</taxon>
        <taxon>Symbiodiniaceae</taxon>
        <taxon>Symbiodinium</taxon>
    </lineage>
</organism>
<dbReference type="AlphaFoldDB" id="A0A812NZK8"/>
<evidence type="ECO:0000313" key="2">
    <source>
        <dbReference type="EMBL" id="CAE7327640.1"/>
    </source>
</evidence>
<accession>A0A812NZK8</accession>
<name>A0A812NZK8_9DINO</name>
<reference evidence="2" key="1">
    <citation type="submission" date="2021-02" db="EMBL/GenBank/DDBJ databases">
        <authorList>
            <person name="Dougan E. K."/>
            <person name="Rhodes N."/>
            <person name="Thang M."/>
            <person name="Chan C."/>
        </authorList>
    </citation>
    <scope>NUCLEOTIDE SEQUENCE</scope>
</reference>
<protein>
    <submittedName>
        <fullName evidence="2">Uncharacterized protein</fullName>
    </submittedName>
</protein>
<gene>
    <name evidence="2" type="ORF">SNAT2548_LOCUS17153</name>
</gene>
<evidence type="ECO:0000256" key="1">
    <source>
        <dbReference type="SAM" id="MobiDB-lite"/>
    </source>
</evidence>
<feature type="region of interest" description="Disordered" evidence="1">
    <location>
        <begin position="1"/>
        <end position="40"/>
    </location>
</feature>
<sequence>MKSCPASHPRAALGATAWSSTHGGTRASIGGSCTSGTASPRALSRWLSMRTAISITSPWRMEHGPERR</sequence>